<reference evidence="9" key="2">
    <citation type="submission" date="2021-01" db="UniProtKB">
        <authorList>
            <consortium name="EnsemblMetazoa"/>
        </authorList>
    </citation>
    <scope>IDENTIFICATION</scope>
</reference>
<dbReference type="Gene3D" id="1.20.1250.20">
    <property type="entry name" value="MFS general substrate transporter like domains"/>
    <property type="match status" value="1"/>
</dbReference>
<dbReference type="RefSeq" id="XP_030842904.1">
    <property type="nucleotide sequence ID" value="XM_030987044.1"/>
</dbReference>
<dbReference type="PANTHER" id="PTHR11654">
    <property type="entry name" value="OLIGOPEPTIDE TRANSPORTER-RELATED"/>
    <property type="match status" value="1"/>
</dbReference>
<evidence type="ECO:0000256" key="7">
    <source>
        <dbReference type="SAM" id="MobiDB-lite"/>
    </source>
</evidence>
<feature type="transmembrane region" description="Helical" evidence="8">
    <location>
        <begin position="318"/>
        <end position="337"/>
    </location>
</feature>
<dbReference type="GO" id="GO:0015833">
    <property type="term" value="P:peptide transport"/>
    <property type="evidence" value="ECO:0007669"/>
    <property type="project" value="UniProtKB-KW"/>
</dbReference>
<evidence type="ECO:0000313" key="9">
    <source>
        <dbReference type="EnsemblMetazoa" id="XP_030842904"/>
    </source>
</evidence>
<comment type="similarity">
    <text evidence="2">Belongs to the major facilitator superfamily. Proton-dependent oligopeptide transporter (POT/PTR) (TC 2.A.17) family.</text>
</comment>
<keyword evidence="5 8" id="KW-1133">Transmembrane helix</keyword>
<evidence type="ECO:0000256" key="8">
    <source>
        <dbReference type="SAM" id="Phobius"/>
    </source>
</evidence>
<dbReference type="OrthoDB" id="8904098at2759"/>
<evidence type="ECO:0000256" key="1">
    <source>
        <dbReference type="ARBA" id="ARBA00004141"/>
    </source>
</evidence>
<evidence type="ECO:0000313" key="10">
    <source>
        <dbReference type="Proteomes" id="UP000007110"/>
    </source>
</evidence>
<evidence type="ECO:0000256" key="5">
    <source>
        <dbReference type="ARBA" id="ARBA00022989"/>
    </source>
</evidence>
<evidence type="ECO:0000256" key="4">
    <source>
        <dbReference type="ARBA" id="ARBA00022856"/>
    </source>
</evidence>
<dbReference type="InterPro" id="IPR000109">
    <property type="entry name" value="POT_fam"/>
</dbReference>
<dbReference type="EnsemblMetazoa" id="XM_030987044">
    <property type="protein sequence ID" value="XP_030842904"/>
    <property type="gene ID" value="LOC115924572"/>
</dbReference>
<dbReference type="Proteomes" id="UP000007110">
    <property type="component" value="Unassembled WGS sequence"/>
</dbReference>
<proteinExistence type="inferred from homology"/>
<comment type="subcellular location">
    <subcellularLocation>
        <location evidence="1">Membrane</location>
        <topology evidence="1">Multi-pass membrane protein</topology>
    </subcellularLocation>
</comment>
<keyword evidence="4" id="KW-0813">Transport</keyword>
<sequence>MEEESMELISQSTIKSISSTRAGVVAVEKTLTKLSTAAGPSGSASVASTTDPATTSTSYGTVDVKASVLSTSVNPSGTGGASVETSSTVEVSVEERTEVLPETASHALYVCCAILLLSCQVPYSILRYQISSSFISQAERMRPTVLGKDIDPALLHRYLPLLGIALAPVFEIYIYPYISKRFITMTMPNRMKIGIVFATLAVLFAAFVETARMTFIHRGQFFDQDVNNQTVVASNLTIGTLIPQYVLMGGADIFIYIASLEFAFRQSPRTMQAMVTGIFLFYATIGQILGILLVPLINMVTAADPWYPPEINDGHLNYYFLVLTGMSLANLIIFCLIEKGYEEAGKYLCNEDTVDGATGGTMTTTTANITTTTAPTGLPQSATGTPSTAD</sequence>
<feature type="region of interest" description="Disordered" evidence="7">
    <location>
        <begin position="36"/>
        <end position="58"/>
    </location>
</feature>
<organism evidence="9 10">
    <name type="scientific">Strongylocentrotus purpuratus</name>
    <name type="common">Purple sea urchin</name>
    <dbReference type="NCBI Taxonomy" id="7668"/>
    <lineage>
        <taxon>Eukaryota</taxon>
        <taxon>Metazoa</taxon>
        <taxon>Echinodermata</taxon>
        <taxon>Eleutherozoa</taxon>
        <taxon>Echinozoa</taxon>
        <taxon>Echinoidea</taxon>
        <taxon>Euechinoidea</taxon>
        <taxon>Echinacea</taxon>
        <taxon>Camarodonta</taxon>
        <taxon>Echinidea</taxon>
        <taxon>Strongylocentrotidae</taxon>
        <taxon>Strongylocentrotus</taxon>
    </lineage>
</organism>
<feature type="region of interest" description="Disordered" evidence="7">
    <location>
        <begin position="370"/>
        <end position="390"/>
    </location>
</feature>
<feature type="transmembrane region" description="Helical" evidence="8">
    <location>
        <begin position="276"/>
        <end position="298"/>
    </location>
</feature>
<dbReference type="InterPro" id="IPR036259">
    <property type="entry name" value="MFS_trans_sf"/>
</dbReference>
<keyword evidence="4" id="KW-0653">Protein transport</keyword>
<feature type="transmembrane region" description="Helical" evidence="8">
    <location>
        <begin position="158"/>
        <end position="178"/>
    </location>
</feature>
<keyword evidence="10" id="KW-1185">Reference proteome</keyword>
<feature type="transmembrane region" description="Helical" evidence="8">
    <location>
        <begin position="190"/>
        <end position="208"/>
    </location>
</feature>
<dbReference type="Pfam" id="PF00854">
    <property type="entry name" value="PTR2"/>
    <property type="match status" value="1"/>
</dbReference>
<accession>A0A7M7NWZ5</accession>
<dbReference type="AlphaFoldDB" id="A0A7M7NWZ5"/>
<reference evidence="10" key="1">
    <citation type="submission" date="2015-02" db="EMBL/GenBank/DDBJ databases">
        <title>Genome sequencing for Strongylocentrotus purpuratus.</title>
        <authorList>
            <person name="Murali S."/>
            <person name="Liu Y."/>
            <person name="Vee V."/>
            <person name="English A."/>
            <person name="Wang M."/>
            <person name="Skinner E."/>
            <person name="Han Y."/>
            <person name="Muzny D.M."/>
            <person name="Worley K.C."/>
            <person name="Gibbs R.A."/>
        </authorList>
    </citation>
    <scope>NUCLEOTIDE SEQUENCE</scope>
</reference>
<dbReference type="InParanoid" id="A0A7M7NWZ5"/>
<name>A0A7M7NWZ5_STRPU</name>
<evidence type="ECO:0000256" key="3">
    <source>
        <dbReference type="ARBA" id="ARBA00022692"/>
    </source>
</evidence>
<dbReference type="KEGG" id="spu:115924572"/>
<keyword evidence="4" id="KW-0571">Peptide transport</keyword>
<dbReference type="GO" id="GO:0055085">
    <property type="term" value="P:transmembrane transport"/>
    <property type="evidence" value="ECO:0000318"/>
    <property type="project" value="GO_Central"/>
</dbReference>
<keyword evidence="6 8" id="KW-0472">Membrane</keyword>
<dbReference type="GO" id="GO:0016020">
    <property type="term" value="C:membrane"/>
    <property type="evidence" value="ECO:0000318"/>
    <property type="project" value="GO_Central"/>
</dbReference>
<dbReference type="GeneID" id="115924572"/>
<evidence type="ECO:0000256" key="2">
    <source>
        <dbReference type="ARBA" id="ARBA00005982"/>
    </source>
</evidence>
<keyword evidence="3 8" id="KW-0812">Transmembrane</keyword>
<evidence type="ECO:0000256" key="6">
    <source>
        <dbReference type="ARBA" id="ARBA00023136"/>
    </source>
</evidence>
<dbReference type="SUPFAM" id="SSF103473">
    <property type="entry name" value="MFS general substrate transporter"/>
    <property type="match status" value="1"/>
</dbReference>
<feature type="compositionally biased region" description="Polar residues" evidence="7">
    <location>
        <begin position="378"/>
        <end position="390"/>
    </location>
</feature>
<dbReference type="GO" id="GO:0022857">
    <property type="term" value="F:transmembrane transporter activity"/>
    <property type="evidence" value="ECO:0000318"/>
    <property type="project" value="GO_Central"/>
</dbReference>
<feature type="transmembrane region" description="Helical" evidence="8">
    <location>
        <begin position="245"/>
        <end position="264"/>
    </location>
</feature>
<protein>
    <submittedName>
        <fullName evidence="9">Uncharacterized protein</fullName>
    </submittedName>
</protein>